<evidence type="ECO:0000259" key="3">
    <source>
        <dbReference type="PROSITE" id="PS50157"/>
    </source>
</evidence>
<feature type="domain" description="C2H2-type" evidence="3">
    <location>
        <begin position="334"/>
        <end position="362"/>
    </location>
</feature>
<evidence type="ECO:0000313" key="4">
    <source>
        <dbReference type="EMBL" id="KZT63837.1"/>
    </source>
</evidence>
<evidence type="ECO:0000313" key="5">
    <source>
        <dbReference type="Proteomes" id="UP000076727"/>
    </source>
</evidence>
<dbReference type="AlphaFoldDB" id="A0A165L0J9"/>
<dbReference type="InterPro" id="IPR036236">
    <property type="entry name" value="Znf_C2H2_sf"/>
</dbReference>
<dbReference type="PROSITE" id="PS50157">
    <property type="entry name" value="ZINC_FINGER_C2H2_2"/>
    <property type="match status" value="1"/>
</dbReference>
<dbReference type="GO" id="GO:0008270">
    <property type="term" value="F:zinc ion binding"/>
    <property type="evidence" value="ECO:0007669"/>
    <property type="project" value="UniProtKB-KW"/>
</dbReference>
<keyword evidence="1" id="KW-0862">Zinc</keyword>
<dbReference type="Proteomes" id="UP000076727">
    <property type="component" value="Unassembled WGS sequence"/>
</dbReference>
<organism evidence="4 5">
    <name type="scientific">Daedalea quercina L-15889</name>
    <dbReference type="NCBI Taxonomy" id="1314783"/>
    <lineage>
        <taxon>Eukaryota</taxon>
        <taxon>Fungi</taxon>
        <taxon>Dikarya</taxon>
        <taxon>Basidiomycota</taxon>
        <taxon>Agaricomycotina</taxon>
        <taxon>Agaricomycetes</taxon>
        <taxon>Polyporales</taxon>
        <taxon>Fomitopsis</taxon>
    </lineage>
</organism>
<dbReference type="OrthoDB" id="2782214at2759"/>
<reference evidence="4 5" key="1">
    <citation type="journal article" date="2016" name="Mol. Biol. Evol.">
        <title>Comparative Genomics of Early-Diverging Mushroom-Forming Fungi Provides Insights into the Origins of Lignocellulose Decay Capabilities.</title>
        <authorList>
            <person name="Nagy L.G."/>
            <person name="Riley R."/>
            <person name="Tritt A."/>
            <person name="Adam C."/>
            <person name="Daum C."/>
            <person name="Floudas D."/>
            <person name="Sun H."/>
            <person name="Yadav J.S."/>
            <person name="Pangilinan J."/>
            <person name="Larsson K.H."/>
            <person name="Matsuura K."/>
            <person name="Barry K."/>
            <person name="Labutti K."/>
            <person name="Kuo R."/>
            <person name="Ohm R.A."/>
            <person name="Bhattacharya S.S."/>
            <person name="Shirouzu T."/>
            <person name="Yoshinaga Y."/>
            <person name="Martin F.M."/>
            <person name="Grigoriev I.V."/>
            <person name="Hibbett D.S."/>
        </authorList>
    </citation>
    <scope>NUCLEOTIDE SEQUENCE [LARGE SCALE GENOMIC DNA]</scope>
    <source>
        <strain evidence="4 5">L-15889</strain>
    </source>
</reference>
<dbReference type="EMBL" id="KV429154">
    <property type="protein sequence ID" value="KZT63837.1"/>
    <property type="molecule type" value="Genomic_DNA"/>
</dbReference>
<keyword evidence="1" id="KW-0863">Zinc-finger</keyword>
<feature type="compositionally biased region" description="Low complexity" evidence="2">
    <location>
        <begin position="164"/>
        <end position="179"/>
    </location>
</feature>
<keyword evidence="5" id="KW-1185">Reference proteome</keyword>
<feature type="compositionally biased region" description="Low complexity" evidence="2">
    <location>
        <begin position="216"/>
        <end position="228"/>
    </location>
</feature>
<feature type="compositionally biased region" description="Low complexity" evidence="2">
    <location>
        <begin position="246"/>
        <end position="260"/>
    </location>
</feature>
<dbReference type="Gene3D" id="3.30.160.60">
    <property type="entry name" value="Classic Zinc Finger"/>
    <property type="match status" value="1"/>
</dbReference>
<keyword evidence="1" id="KW-0479">Metal-binding</keyword>
<feature type="region of interest" description="Disordered" evidence="2">
    <location>
        <begin position="154"/>
        <end position="260"/>
    </location>
</feature>
<evidence type="ECO:0000256" key="2">
    <source>
        <dbReference type="SAM" id="MobiDB-lite"/>
    </source>
</evidence>
<proteinExistence type="predicted"/>
<evidence type="ECO:0000256" key="1">
    <source>
        <dbReference type="PROSITE-ProRule" id="PRU00042"/>
    </source>
</evidence>
<dbReference type="InterPro" id="IPR013087">
    <property type="entry name" value="Znf_C2H2_type"/>
</dbReference>
<feature type="compositionally biased region" description="Polar residues" evidence="2">
    <location>
        <begin position="181"/>
        <end position="215"/>
    </location>
</feature>
<gene>
    <name evidence="4" type="ORF">DAEQUDRAFT_815410</name>
</gene>
<feature type="region of interest" description="Disordered" evidence="2">
    <location>
        <begin position="48"/>
        <end position="69"/>
    </location>
</feature>
<accession>A0A165L0J9</accession>
<sequence length="362" mass="38719">MSLYSILLSTMHPNNTPPFDLSFQDPQSDYTSVPSYNNAMLSDDLGQTGFAPAGDPYASPSGPAPVSSSAQYLDQSTSTWPQGYAHYGSQQPQFVQSTAVPAHQWQHTGYPQASHLHGQTYSPGLPAQQSSTSIGYYGANMPVVHNTTPAQYPAEIPIGQSHPGQWSAAAMGSSGSAVGLQQGTHLGSPQRSSFTNVPTSSYHRDSSGQTAATGQRRSSSSPTTPTTPVRRRSPADTHRSGNAPDTRPSPSRQPRSSSQTPCCWGGFCGTSLDTLPIAAISHHLKEAHIDRHAWDGRARVVCQWTSGGTPCGMEMYYDNIGKHIAAVHLGSTALSCPYCDKSFSRGDSLCRHVREACRHATE</sequence>
<feature type="compositionally biased region" description="Low complexity" evidence="2">
    <location>
        <begin position="58"/>
        <end position="69"/>
    </location>
</feature>
<protein>
    <recommendedName>
        <fullName evidence="3">C2H2-type domain-containing protein</fullName>
    </recommendedName>
</protein>
<dbReference type="STRING" id="1314783.A0A165L0J9"/>
<dbReference type="SUPFAM" id="SSF57667">
    <property type="entry name" value="beta-beta-alpha zinc fingers"/>
    <property type="match status" value="1"/>
</dbReference>
<name>A0A165L0J9_9APHY</name>